<dbReference type="Pfam" id="PF02801">
    <property type="entry name" value="Ketoacyl-synt_C"/>
    <property type="match status" value="1"/>
</dbReference>
<dbReference type="Pfam" id="PF08659">
    <property type="entry name" value="KR"/>
    <property type="match status" value="1"/>
</dbReference>
<dbReference type="InterPro" id="IPR020806">
    <property type="entry name" value="PKS_PP-bd"/>
</dbReference>
<feature type="domain" description="Carrier" evidence="4">
    <location>
        <begin position="1389"/>
        <end position="1467"/>
    </location>
</feature>
<dbReference type="GO" id="GO:0004312">
    <property type="term" value="F:fatty acid synthase activity"/>
    <property type="evidence" value="ECO:0007669"/>
    <property type="project" value="TreeGrafter"/>
</dbReference>
<dbReference type="Gene3D" id="1.10.1200.10">
    <property type="entry name" value="ACP-like"/>
    <property type="match status" value="1"/>
</dbReference>
<dbReference type="GO" id="GO:0004315">
    <property type="term" value="F:3-oxoacyl-[acyl-carrier-protein] synthase activity"/>
    <property type="evidence" value="ECO:0007669"/>
    <property type="project" value="InterPro"/>
</dbReference>
<keyword evidence="3" id="KW-0808">Transferase</keyword>
<reference evidence="6" key="1">
    <citation type="submission" date="2021-05" db="EMBL/GenBank/DDBJ databases">
        <authorList>
            <person name="Pietrasiak N."/>
            <person name="Ward R."/>
            <person name="Stajich J.E."/>
            <person name="Kurbessoian T."/>
        </authorList>
    </citation>
    <scope>NUCLEOTIDE SEQUENCE</scope>
    <source>
        <strain evidence="6">GSE-NOS-MK-12-04C</strain>
    </source>
</reference>
<evidence type="ECO:0000313" key="6">
    <source>
        <dbReference type="EMBL" id="MBW4667892.1"/>
    </source>
</evidence>
<evidence type="ECO:0000313" key="7">
    <source>
        <dbReference type="Proteomes" id="UP000729701"/>
    </source>
</evidence>
<dbReference type="InterPro" id="IPR013968">
    <property type="entry name" value="PKS_KR"/>
</dbReference>
<dbReference type="InterPro" id="IPR016035">
    <property type="entry name" value="Acyl_Trfase/lysoPLipase"/>
</dbReference>
<dbReference type="Gene3D" id="3.40.366.10">
    <property type="entry name" value="Malonyl-Coenzyme A Acyl Carrier Protein, domain 2"/>
    <property type="match status" value="2"/>
</dbReference>
<evidence type="ECO:0000259" key="4">
    <source>
        <dbReference type="PROSITE" id="PS50075"/>
    </source>
</evidence>
<evidence type="ECO:0000256" key="1">
    <source>
        <dbReference type="ARBA" id="ARBA00022450"/>
    </source>
</evidence>
<dbReference type="InterPro" id="IPR009081">
    <property type="entry name" value="PP-bd_ACP"/>
</dbReference>
<feature type="domain" description="Ketosynthase family 3 (KS3)" evidence="5">
    <location>
        <begin position="36"/>
        <end position="463"/>
    </location>
</feature>
<dbReference type="SMART" id="SM00823">
    <property type="entry name" value="PKS_PP"/>
    <property type="match status" value="1"/>
</dbReference>
<dbReference type="InterPro" id="IPR057326">
    <property type="entry name" value="KR_dom"/>
</dbReference>
<evidence type="ECO:0000256" key="3">
    <source>
        <dbReference type="ARBA" id="ARBA00022679"/>
    </source>
</evidence>
<dbReference type="InterPro" id="IPR036291">
    <property type="entry name" value="NAD(P)-bd_dom_sf"/>
</dbReference>
<keyword evidence="1" id="KW-0596">Phosphopantetheine</keyword>
<evidence type="ECO:0000256" key="2">
    <source>
        <dbReference type="ARBA" id="ARBA00022553"/>
    </source>
</evidence>
<dbReference type="Pfam" id="PF21394">
    <property type="entry name" value="Beta-ketacyl_N"/>
    <property type="match status" value="1"/>
</dbReference>
<sequence length="1512" mass="166360">MSNIPERLNQLSSSQQLLLTLTKARARLEAVELSKTEPIAIIGMGCRFPGGVSSCENFWKLLRDGVDAITEIPSERWNIDTHYAPNPNTPGKMYTRFGGFLQQVDQFDNNFFGISPREAISLDPQQRLLLEVAWEALENGGVAADRLSGSNTGIFLGIGQNDYAQLQLNCGEPTRINAYDGTGNGFCFASGRLSYTLGLQGPNVAIDTACSSSLVAVHLACQSLRLGECDLALAGGVHLILSPEVTIFLSQALALSSDGRCKTFDAAADGYGRGEGCGVLVLKRLSDAVENRDNILALIRGSAVNHDGLSSGLTVPNGFAQQALIRQALKSAQEKPERISYVETHGTGTSLGDPIEVRALAAVLGEGRSPKEPLIIGSVKTNIGHLEAAAGVAGLIKVVLALQHQEIPPHLHFKQPNPHLNWDKLPVVVPTKHQPWHSQQRSRLAGVSSFGISGTNAHLILEEAGEESQNQEAVERPLHIFTLSAKTEEALRQLVCRYKNHLTANLDLAIGNICFTANTGRSHFHHRLSLIASSTAELNEKLAALIEVPTGQVHSTSQLRVVFLFAGKNSQYIGMGRELYNTQPTFRTALNRCEQILQCYLEQPLLEVLYHEPSKSSLLNETAYTQAALFAVEYALAQLWQSWGIKPAAVIGYGVGEYVAACVCGIFSLEDGLKLITEGDRSKQITYSEPRINIVSNITGQPLSSSPEYWCSPIRDNQLTASLEQQSYEIFIECGPDPLKEKASVCLPSLRQGESDWQQMLHSLGLLYVRGVPIDWSGFDRDYLYRRLQLPTYPFQTQRYWIEEVENDPQKASTLSEDLIQTPIVKLLHQGNTQELAQLLTKAGNFSEDKIKLIPELLEILVKQHQEQVTLASIKDWLYQLQWELQPRQLKTTSDTWSNQQPGIWLILADSSGVGQALAELFQSQGHSCFLAYPKQADQSSVTKKNWVFNPADPNEFERLFLEIRANSKLPLQGIVHLWSLDTAQPNQLTISALEQAQVLGCGSVLHLVQMLLRQNIPVLPQLWLVTRGAMPINSILPGVAQAPLWGFGKTLSLEHPELWGGMIDLDPESAQDAATLFTEIIDSQGEVSLGFRAGQRYVARLVQSQTSEIPKVSLHSNATYLITGGLGSLGIKLAQWMVEQGARHLVLTGRNPASTQVQELIASMKQTGAKVETAQADIANEADMVKVLEEVKISMPPLQGIINAAGVFGYQPIKDMDLQALMSVLYPKVLGTWILHQLTQNIKLDFFVSFSSIASVWGSKGQAHYAAANHFLDILAYYRQSLGFPALTMNWGPWAGGGMASSPTAQEWLTRMGVKLLPGQAITALGIILQSCPQIVVANIDWTVFKKFYELRKQNPLLKKIETTSQEVLHKKQESTIRPQLQAALESEREALLITYLQTKVAKILGLQLSQLPATQQGFFYMGMDSLMAVSLKEEIEVDLGMPLPTTLIFEFPTIKDLAGHLLGEILPIKPSATDDVQLQSKKEFELSAMYQELSEDEIANLLANKLASLG</sequence>
<dbReference type="PROSITE" id="PS52004">
    <property type="entry name" value="KS3_2"/>
    <property type="match status" value="1"/>
</dbReference>
<dbReference type="CDD" id="cd08955">
    <property type="entry name" value="KR_2_FAS_SDR_x"/>
    <property type="match status" value="1"/>
</dbReference>
<name>A0A951QKV2_9CYAN</name>
<dbReference type="Pfam" id="PF00550">
    <property type="entry name" value="PP-binding"/>
    <property type="match status" value="1"/>
</dbReference>
<reference evidence="6" key="2">
    <citation type="journal article" date="2022" name="Microbiol. Resour. Announc.">
        <title>Metagenome Sequencing to Explore Phylogenomics of Terrestrial Cyanobacteria.</title>
        <authorList>
            <person name="Ward R.D."/>
            <person name="Stajich J.E."/>
            <person name="Johansen J.R."/>
            <person name="Huntemann M."/>
            <person name="Clum A."/>
            <person name="Foster B."/>
            <person name="Foster B."/>
            <person name="Roux S."/>
            <person name="Palaniappan K."/>
            <person name="Varghese N."/>
            <person name="Mukherjee S."/>
            <person name="Reddy T.B.K."/>
            <person name="Daum C."/>
            <person name="Copeland A."/>
            <person name="Chen I.A."/>
            <person name="Ivanova N.N."/>
            <person name="Kyrpides N.C."/>
            <person name="Shapiro N."/>
            <person name="Eloe-Fadrosh E.A."/>
            <person name="Pietrasiak N."/>
        </authorList>
    </citation>
    <scope>NUCLEOTIDE SEQUENCE</scope>
    <source>
        <strain evidence="6">GSE-NOS-MK-12-04C</strain>
    </source>
</reference>
<dbReference type="EMBL" id="JAHHGZ010000009">
    <property type="protein sequence ID" value="MBW4667892.1"/>
    <property type="molecule type" value="Genomic_DNA"/>
</dbReference>
<dbReference type="SMART" id="SM00822">
    <property type="entry name" value="PKS_KR"/>
    <property type="match status" value="1"/>
</dbReference>
<dbReference type="Pfam" id="PF00698">
    <property type="entry name" value="Acyl_transf_1"/>
    <property type="match status" value="1"/>
</dbReference>
<dbReference type="InterPro" id="IPR050091">
    <property type="entry name" value="PKS_NRPS_Biosynth_Enz"/>
</dbReference>
<dbReference type="PANTHER" id="PTHR43775:SF37">
    <property type="entry name" value="SI:DKEY-61P9.11"/>
    <property type="match status" value="1"/>
</dbReference>
<dbReference type="InterPro" id="IPR014030">
    <property type="entry name" value="Ketoacyl_synth_N"/>
</dbReference>
<keyword evidence="2" id="KW-0597">Phosphoprotein</keyword>
<dbReference type="GO" id="GO:0006633">
    <property type="term" value="P:fatty acid biosynthetic process"/>
    <property type="evidence" value="ECO:0007669"/>
    <property type="project" value="InterPro"/>
</dbReference>
<dbReference type="Pfam" id="PF00109">
    <property type="entry name" value="ketoacyl-synt"/>
    <property type="match status" value="1"/>
</dbReference>
<dbReference type="SUPFAM" id="SSF53901">
    <property type="entry name" value="Thiolase-like"/>
    <property type="match status" value="1"/>
</dbReference>
<dbReference type="CDD" id="cd00833">
    <property type="entry name" value="PKS"/>
    <property type="match status" value="1"/>
</dbReference>
<dbReference type="InterPro" id="IPR014031">
    <property type="entry name" value="Ketoacyl_synth_C"/>
</dbReference>
<dbReference type="Gene3D" id="3.40.50.720">
    <property type="entry name" value="NAD(P)-binding Rossmann-like Domain"/>
    <property type="match status" value="1"/>
</dbReference>
<dbReference type="PROSITE" id="PS50075">
    <property type="entry name" value="CARRIER"/>
    <property type="match status" value="1"/>
</dbReference>
<organism evidence="6 7">
    <name type="scientific">Cyanomargarita calcarea GSE-NOS-MK-12-04C</name>
    <dbReference type="NCBI Taxonomy" id="2839659"/>
    <lineage>
        <taxon>Bacteria</taxon>
        <taxon>Bacillati</taxon>
        <taxon>Cyanobacteriota</taxon>
        <taxon>Cyanophyceae</taxon>
        <taxon>Nostocales</taxon>
        <taxon>Cyanomargaritaceae</taxon>
        <taxon>Cyanomargarita</taxon>
    </lineage>
</organism>
<dbReference type="InterPro" id="IPR020841">
    <property type="entry name" value="PKS_Beta-ketoAc_synthase_dom"/>
</dbReference>
<dbReference type="PANTHER" id="PTHR43775">
    <property type="entry name" value="FATTY ACID SYNTHASE"/>
    <property type="match status" value="1"/>
</dbReference>
<dbReference type="SMART" id="SM01294">
    <property type="entry name" value="PKS_PP_betabranch"/>
    <property type="match status" value="1"/>
</dbReference>
<dbReference type="InterPro" id="IPR049490">
    <property type="entry name" value="C883_1060-like_KR_N"/>
</dbReference>
<protein>
    <submittedName>
        <fullName evidence="6">Type I polyketide synthase</fullName>
    </submittedName>
</protein>
<dbReference type="InterPro" id="IPR018201">
    <property type="entry name" value="Ketoacyl_synth_AS"/>
</dbReference>
<dbReference type="Gene3D" id="3.30.70.3290">
    <property type="match status" value="2"/>
</dbReference>
<dbReference type="InterPro" id="IPR014043">
    <property type="entry name" value="Acyl_transferase_dom"/>
</dbReference>
<dbReference type="Pfam" id="PF22621">
    <property type="entry name" value="CurL-like_PKS_C"/>
    <property type="match status" value="1"/>
</dbReference>
<dbReference type="SMART" id="SM00825">
    <property type="entry name" value="PKS_KS"/>
    <property type="match status" value="1"/>
</dbReference>
<accession>A0A951QKV2</accession>
<dbReference type="Proteomes" id="UP000729701">
    <property type="component" value="Unassembled WGS sequence"/>
</dbReference>
<dbReference type="PROSITE" id="PS00606">
    <property type="entry name" value="KS3_1"/>
    <property type="match status" value="1"/>
</dbReference>
<dbReference type="SMART" id="SM00827">
    <property type="entry name" value="PKS_AT"/>
    <property type="match status" value="1"/>
</dbReference>
<dbReference type="FunFam" id="3.40.47.10:FF:000019">
    <property type="entry name" value="Polyketide synthase type I"/>
    <property type="match status" value="1"/>
</dbReference>
<dbReference type="SUPFAM" id="SSF51735">
    <property type="entry name" value="NAD(P)-binding Rossmann-fold domains"/>
    <property type="match status" value="2"/>
</dbReference>
<proteinExistence type="predicted"/>
<dbReference type="SUPFAM" id="SSF47336">
    <property type="entry name" value="ACP-like"/>
    <property type="match status" value="1"/>
</dbReference>
<dbReference type="InterPro" id="IPR016039">
    <property type="entry name" value="Thiolase-like"/>
</dbReference>
<comment type="caution">
    <text evidence="6">The sequence shown here is derived from an EMBL/GenBank/DDBJ whole genome shotgun (WGS) entry which is preliminary data.</text>
</comment>
<dbReference type="SUPFAM" id="SSF52151">
    <property type="entry name" value="FabD/lysophospholipase-like"/>
    <property type="match status" value="1"/>
</dbReference>
<gene>
    <name evidence="6" type="ORF">KME60_10790</name>
</gene>
<dbReference type="Gene3D" id="3.40.47.10">
    <property type="match status" value="1"/>
</dbReference>
<evidence type="ECO:0000259" key="5">
    <source>
        <dbReference type="PROSITE" id="PS52004"/>
    </source>
</evidence>
<dbReference type="InterPro" id="IPR036736">
    <property type="entry name" value="ACP-like_sf"/>
</dbReference>
<dbReference type="InterPro" id="IPR001227">
    <property type="entry name" value="Ac_transferase_dom_sf"/>
</dbReference>
<dbReference type="GO" id="GO:0031177">
    <property type="term" value="F:phosphopantetheine binding"/>
    <property type="evidence" value="ECO:0007669"/>
    <property type="project" value="InterPro"/>
</dbReference>